<reference evidence="1 2" key="1">
    <citation type="submission" date="2018-08" db="EMBL/GenBank/DDBJ databases">
        <title>A genome reference for cultivated species of the human gut microbiota.</title>
        <authorList>
            <person name="Zou Y."/>
            <person name="Xue W."/>
            <person name="Luo G."/>
        </authorList>
    </citation>
    <scope>NUCLEOTIDE SEQUENCE [LARGE SCALE GENOMIC DNA]</scope>
    <source>
        <strain evidence="1 2">AF22-1</strain>
    </source>
</reference>
<dbReference type="AlphaFoldDB" id="A0AA92W214"/>
<dbReference type="EMBL" id="QRVN01000014">
    <property type="protein sequence ID" value="RGS47064.1"/>
    <property type="molecule type" value="Genomic_DNA"/>
</dbReference>
<protein>
    <recommendedName>
        <fullName evidence="3">PD-(D/E)XK nuclease superfamily protein</fullName>
    </recommendedName>
</protein>
<dbReference type="InterPro" id="IPR012547">
    <property type="entry name" value="PDDEXK_9"/>
</dbReference>
<comment type="caution">
    <text evidence="1">The sequence shown here is derived from an EMBL/GenBank/DDBJ whole genome shotgun (WGS) entry which is preliminary data.</text>
</comment>
<sequence length="100" mass="11205">MKNIFYLCGFKVSEEQQMSAGRIDLVVETSENIYILELKMSDNGGVVSASYQISSRHYADAYAASSKPVISLALEFDRQSRADRLEETVKNIVKQACSFL</sequence>
<name>A0AA92W214_9BACT</name>
<evidence type="ECO:0008006" key="3">
    <source>
        <dbReference type="Google" id="ProtNLM"/>
    </source>
</evidence>
<accession>A0AA92W214</accession>
<gene>
    <name evidence="1" type="ORF">DWX90_08140</name>
</gene>
<evidence type="ECO:0000313" key="1">
    <source>
        <dbReference type="EMBL" id="RGS47064.1"/>
    </source>
</evidence>
<evidence type="ECO:0000313" key="2">
    <source>
        <dbReference type="Proteomes" id="UP000286113"/>
    </source>
</evidence>
<dbReference type="Pfam" id="PF08011">
    <property type="entry name" value="PDDEXK_9"/>
    <property type="match status" value="1"/>
</dbReference>
<dbReference type="Proteomes" id="UP000286113">
    <property type="component" value="Unassembled WGS sequence"/>
</dbReference>
<proteinExistence type="predicted"/>
<organism evidence="1 2">
    <name type="scientific">Segatella copri</name>
    <dbReference type="NCBI Taxonomy" id="165179"/>
    <lineage>
        <taxon>Bacteria</taxon>
        <taxon>Pseudomonadati</taxon>
        <taxon>Bacteroidota</taxon>
        <taxon>Bacteroidia</taxon>
        <taxon>Bacteroidales</taxon>
        <taxon>Prevotellaceae</taxon>
        <taxon>Segatella</taxon>
    </lineage>
</organism>